<dbReference type="EMBL" id="JAGTXB010000004">
    <property type="protein sequence ID" value="MBS0027680.1"/>
    <property type="molecule type" value="Genomic_DNA"/>
</dbReference>
<dbReference type="PANTHER" id="PTHR30273">
    <property type="entry name" value="PERIPLASMIC SIGNAL SENSOR AND SIGMA FACTOR ACTIVATOR FECR-RELATED"/>
    <property type="match status" value="1"/>
</dbReference>
<keyword evidence="1" id="KW-0812">Transmembrane</keyword>
<keyword evidence="1" id="KW-1133">Transmembrane helix</keyword>
<reference evidence="4 5" key="1">
    <citation type="submission" date="2021-04" db="EMBL/GenBank/DDBJ databases">
        <title>Chitinophaga sp. nov., isolated from the rhizosphere soil.</title>
        <authorList>
            <person name="He S."/>
        </authorList>
    </citation>
    <scope>NUCLEOTIDE SEQUENCE [LARGE SCALE GENOMIC DNA]</scope>
    <source>
        <strain evidence="4 5">2R12</strain>
    </source>
</reference>
<dbReference type="InterPro" id="IPR032508">
    <property type="entry name" value="FecR_C"/>
</dbReference>
<protein>
    <submittedName>
        <fullName evidence="4">FecR family protein</fullName>
    </submittedName>
</protein>
<accession>A0ABS5IXJ6</accession>
<gene>
    <name evidence="4" type="ORF">KE626_10205</name>
</gene>
<evidence type="ECO:0000313" key="4">
    <source>
        <dbReference type="EMBL" id="MBS0027680.1"/>
    </source>
</evidence>
<organism evidence="4 5">
    <name type="scientific">Chitinophaga hostae</name>
    <dbReference type="NCBI Taxonomy" id="2831022"/>
    <lineage>
        <taxon>Bacteria</taxon>
        <taxon>Pseudomonadati</taxon>
        <taxon>Bacteroidota</taxon>
        <taxon>Chitinophagia</taxon>
        <taxon>Chitinophagales</taxon>
        <taxon>Chitinophagaceae</taxon>
        <taxon>Chitinophaga</taxon>
    </lineage>
</organism>
<dbReference type="InterPro" id="IPR006860">
    <property type="entry name" value="FecR"/>
</dbReference>
<sequence length="400" mass="44750">MEKSIKLLFSKYLLDRCSNEEIMELLDYFKISDNDHILKQFIYQELENESIEAYGVKDVEANLEIVYANVLSEIHQRQNPKPGKIVYFWSRIAAAVVILFVSTIVYYYLTGGNSKSEKSKIAETSYQKKSAVLILANGERISLSNPDNKGRIKEAGVIISQTTDGQITYEITDAEKAGNKINTLSTPPGVTYNIVLPDGSKVTLNAASSLSYPVCFNASKNRWVELVGEAFFEIERDSRQPFLVKTDKQEIAVLGTQFNVDCYFDDSVGKTTLFEGSVGVRSLSFNSGDICSEQAVTILRPGQQGSSSKGGCIEVSKANLESITAWKNNEIMFDSEKIETIMKQVSRWYDVEVIYNGKKSDEKYSGSVSRSYTLSNVLQILEASGKVHFKIEGRRVYVSN</sequence>
<evidence type="ECO:0000256" key="1">
    <source>
        <dbReference type="SAM" id="Phobius"/>
    </source>
</evidence>
<dbReference type="RefSeq" id="WP_211972785.1">
    <property type="nucleotide sequence ID" value="NZ_CBFHAM010000001.1"/>
</dbReference>
<dbReference type="Proteomes" id="UP000676386">
    <property type="component" value="Unassembled WGS sequence"/>
</dbReference>
<dbReference type="Gene3D" id="2.60.120.1440">
    <property type="match status" value="1"/>
</dbReference>
<evidence type="ECO:0000259" key="3">
    <source>
        <dbReference type="Pfam" id="PF16344"/>
    </source>
</evidence>
<dbReference type="PANTHER" id="PTHR30273:SF2">
    <property type="entry name" value="PROTEIN FECR"/>
    <property type="match status" value="1"/>
</dbReference>
<feature type="domain" description="FecR protein" evidence="2">
    <location>
        <begin position="183"/>
        <end position="278"/>
    </location>
</feature>
<feature type="domain" description="Protein FecR C-terminal" evidence="3">
    <location>
        <begin position="331"/>
        <end position="398"/>
    </location>
</feature>
<evidence type="ECO:0000313" key="5">
    <source>
        <dbReference type="Proteomes" id="UP000676386"/>
    </source>
</evidence>
<name>A0ABS5IXJ6_9BACT</name>
<dbReference type="Gene3D" id="3.55.50.30">
    <property type="match status" value="1"/>
</dbReference>
<comment type="caution">
    <text evidence="4">The sequence shown here is derived from an EMBL/GenBank/DDBJ whole genome shotgun (WGS) entry which is preliminary data.</text>
</comment>
<keyword evidence="5" id="KW-1185">Reference proteome</keyword>
<proteinExistence type="predicted"/>
<evidence type="ECO:0000259" key="2">
    <source>
        <dbReference type="Pfam" id="PF04773"/>
    </source>
</evidence>
<dbReference type="InterPro" id="IPR012373">
    <property type="entry name" value="Ferrdict_sens_TM"/>
</dbReference>
<dbReference type="Pfam" id="PF16344">
    <property type="entry name" value="FecR_C"/>
    <property type="match status" value="1"/>
</dbReference>
<dbReference type="Pfam" id="PF04773">
    <property type="entry name" value="FecR"/>
    <property type="match status" value="1"/>
</dbReference>
<keyword evidence="1" id="KW-0472">Membrane</keyword>
<feature type="transmembrane region" description="Helical" evidence="1">
    <location>
        <begin position="86"/>
        <end position="109"/>
    </location>
</feature>